<dbReference type="SUPFAM" id="SSF54611">
    <property type="entry name" value="SecB-like"/>
    <property type="match status" value="1"/>
</dbReference>
<dbReference type="AlphaFoldDB" id="A0A9D1RFE8"/>
<dbReference type="Gene3D" id="3.10.420.10">
    <property type="entry name" value="SecB-like"/>
    <property type="match status" value="1"/>
</dbReference>
<protein>
    <recommendedName>
        <fullName evidence="3">Preprotein translocase subunit SecB</fullName>
    </recommendedName>
</protein>
<sequence>MVQLRGYKLNKLEVENRVKPGVQLKLQNQVKYNVNYMDDAKRCVGIVEFRITDSDLNPFEMRLEMAAEFSFDEGDEKPDIHTQSFDQLFPFLRMTVNNAASLTGLPGLMIPIMHLNKDTVTVGKPQETEKSPLN</sequence>
<reference evidence="1" key="1">
    <citation type="journal article" date="2021" name="PeerJ">
        <title>Extensive microbial diversity within the chicken gut microbiome revealed by metagenomics and culture.</title>
        <authorList>
            <person name="Gilroy R."/>
            <person name="Ravi A."/>
            <person name="Getino M."/>
            <person name="Pursley I."/>
            <person name="Horton D.L."/>
            <person name="Alikhan N.F."/>
            <person name="Baker D."/>
            <person name="Gharbi K."/>
            <person name="Hall N."/>
            <person name="Watson M."/>
            <person name="Adriaenssens E.M."/>
            <person name="Foster-Nyarko E."/>
            <person name="Jarju S."/>
            <person name="Secka A."/>
            <person name="Antonio M."/>
            <person name="Oren A."/>
            <person name="Chaudhuri R.R."/>
            <person name="La Ragione R."/>
            <person name="Hildebrand F."/>
            <person name="Pallen M.J."/>
        </authorList>
    </citation>
    <scope>NUCLEOTIDE SEQUENCE</scope>
    <source>
        <strain evidence="1">421</strain>
    </source>
</reference>
<dbReference type="Proteomes" id="UP000824205">
    <property type="component" value="Unassembled WGS sequence"/>
</dbReference>
<organism evidence="1 2">
    <name type="scientific">Candidatus Eubacterium faecipullorum</name>
    <dbReference type="NCBI Taxonomy" id="2838571"/>
    <lineage>
        <taxon>Bacteria</taxon>
        <taxon>Bacillati</taxon>
        <taxon>Bacillota</taxon>
        <taxon>Clostridia</taxon>
        <taxon>Eubacteriales</taxon>
        <taxon>Eubacteriaceae</taxon>
        <taxon>Eubacterium</taxon>
    </lineage>
</organism>
<accession>A0A9D1RFE8</accession>
<dbReference type="InterPro" id="IPR035958">
    <property type="entry name" value="SecB-like_sf"/>
</dbReference>
<evidence type="ECO:0008006" key="3">
    <source>
        <dbReference type="Google" id="ProtNLM"/>
    </source>
</evidence>
<proteinExistence type="predicted"/>
<evidence type="ECO:0000313" key="1">
    <source>
        <dbReference type="EMBL" id="HIW85601.1"/>
    </source>
</evidence>
<comment type="caution">
    <text evidence="1">The sequence shown here is derived from an EMBL/GenBank/DDBJ whole genome shotgun (WGS) entry which is preliminary data.</text>
</comment>
<evidence type="ECO:0000313" key="2">
    <source>
        <dbReference type="Proteomes" id="UP000824205"/>
    </source>
</evidence>
<dbReference type="EMBL" id="DXGE01000016">
    <property type="protein sequence ID" value="HIW85601.1"/>
    <property type="molecule type" value="Genomic_DNA"/>
</dbReference>
<reference evidence="1" key="2">
    <citation type="submission" date="2021-04" db="EMBL/GenBank/DDBJ databases">
        <authorList>
            <person name="Gilroy R."/>
        </authorList>
    </citation>
    <scope>NUCLEOTIDE SEQUENCE</scope>
    <source>
        <strain evidence="1">421</strain>
    </source>
</reference>
<gene>
    <name evidence="1" type="ORF">IAA48_03810</name>
</gene>
<name>A0A9D1RFE8_9FIRM</name>